<accession>A0A0S2FD82</accession>
<feature type="domain" description="PLD phosphodiesterase" evidence="2">
    <location>
        <begin position="166"/>
        <end position="193"/>
    </location>
</feature>
<dbReference type="GO" id="GO:0016020">
    <property type="term" value="C:membrane"/>
    <property type="evidence" value="ECO:0007669"/>
    <property type="project" value="TreeGrafter"/>
</dbReference>
<evidence type="ECO:0000313" key="4">
    <source>
        <dbReference type="Proteomes" id="UP000060787"/>
    </source>
</evidence>
<organism evidence="3 4">
    <name type="scientific">Lysobacter antibioticus</name>
    <dbReference type="NCBI Taxonomy" id="84531"/>
    <lineage>
        <taxon>Bacteria</taxon>
        <taxon>Pseudomonadati</taxon>
        <taxon>Pseudomonadota</taxon>
        <taxon>Gammaproteobacteria</taxon>
        <taxon>Lysobacterales</taxon>
        <taxon>Lysobacteraceae</taxon>
        <taxon>Lysobacter</taxon>
    </lineage>
</organism>
<keyword evidence="1" id="KW-0472">Membrane</keyword>
<proteinExistence type="predicted"/>
<sequence>MSERWTRKQVVSAIVATVLITVLLGWLAVNLAGPEKRLQRKPEHRYAVTDPQFRQEMGVMLGPALLSGNHVVDLQNGDEIFPAMLKSIGTAQRTITFETYIYWSGEIGKQFSAALSERARAGVRVHVTIDWLGSSKMDSALLAQMQQAGVRVQRYRPIAWHSLDRINNRTHRKILVVDGATAFTGGVGVADQWLGHAQDPEHWRESHFMVRGPVAAQMQAAFSDNWIKTTGQVLNGAAYYPPLRPVGNMDAQMFLSSPAGGSDSMHLMYLMAIAAASQSIDLAAAYFVPDELILQALMTARHRGVRIRILVPGKHTDSDAVRLASKAGWEPLLLSGVEFYEYEPTMMHVKALIVDRHLVSVGSTNFDMRSLRLNDEASLNIYDSGFAERMTTVFEADLTQATPYTLAHWQDRPWTERFAEKFILPLKSQL</sequence>
<keyword evidence="1" id="KW-1133">Transmembrane helix</keyword>
<evidence type="ECO:0000313" key="3">
    <source>
        <dbReference type="EMBL" id="ALN81482.1"/>
    </source>
</evidence>
<dbReference type="PANTHER" id="PTHR21248:SF22">
    <property type="entry name" value="PHOSPHOLIPASE D"/>
    <property type="match status" value="1"/>
</dbReference>
<dbReference type="PROSITE" id="PS50035">
    <property type="entry name" value="PLD"/>
    <property type="match status" value="2"/>
</dbReference>
<protein>
    <submittedName>
        <fullName evidence="3">Phospholipase D family protein</fullName>
    </submittedName>
</protein>
<dbReference type="GO" id="GO:0032049">
    <property type="term" value="P:cardiolipin biosynthetic process"/>
    <property type="evidence" value="ECO:0007669"/>
    <property type="project" value="UniProtKB-ARBA"/>
</dbReference>
<dbReference type="CDD" id="cd09159">
    <property type="entry name" value="PLDc_ybhO_like_2"/>
    <property type="match status" value="1"/>
</dbReference>
<dbReference type="InterPro" id="IPR025202">
    <property type="entry name" value="PLD-like_dom"/>
</dbReference>
<name>A0A0S2FD82_LYSAN</name>
<evidence type="ECO:0000259" key="2">
    <source>
        <dbReference type="PROSITE" id="PS50035"/>
    </source>
</evidence>
<dbReference type="Proteomes" id="UP000060787">
    <property type="component" value="Chromosome"/>
</dbReference>
<keyword evidence="1" id="KW-0812">Transmembrane</keyword>
<gene>
    <name evidence="3" type="ORF">LA76x_3356</name>
</gene>
<dbReference type="GO" id="GO:0008808">
    <property type="term" value="F:cardiolipin synthase activity"/>
    <property type="evidence" value="ECO:0007669"/>
    <property type="project" value="TreeGrafter"/>
</dbReference>
<reference evidence="3 4" key="1">
    <citation type="journal article" date="2015" name="BMC Genomics">
        <title>Comparative genomics and metabolic profiling of the genus Lysobacter.</title>
        <authorList>
            <person name="de Bruijn I."/>
            <person name="Cheng X."/>
            <person name="de Jager V."/>
            <person name="Exposito R.G."/>
            <person name="Watrous J."/>
            <person name="Patel N."/>
            <person name="Postma J."/>
            <person name="Dorrestein P.C."/>
            <person name="Kobayashi D."/>
            <person name="Raaijmakers J.M."/>
        </authorList>
    </citation>
    <scope>NUCLEOTIDE SEQUENCE [LARGE SCALE GENOMIC DNA]</scope>
    <source>
        <strain evidence="3 4">76</strain>
    </source>
</reference>
<keyword evidence="4" id="KW-1185">Reference proteome</keyword>
<dbReference type="Pfam" id="PF13091">
    <property type="entry name" value="PLDc_2"/>
    <property type="match status" value="2"/>
</dbReference>
<dbReference type="CDD" id="cd09110">
    <property type="entry name" value="PLDc_CLS_1"/>
    <property type="match status" value="1"/>
</dbReference>
<dbReference type="KEGG" id="lab:LA76x_3356"/>
<dbReference type="PANTHER" id="PTHR21248">
    <property type="entry name" value="CARDIOLIPIN SYNTHASE"/>
    <property type="match status" value="1"/>
</dbReference>
<dbReference type="AlphaFoldDB" id="A0A0S2FD82"/>
<dbReference type="STRING" id="84531.LA76x_3356"/>
<feature type="domain" description="PLD phosphodiesterase" evidence="2">
    <location>
        <begin position="343"/>
        <end position="370"/>
    </location>
</feature>
<dbReference type="EMBL" id="CP011129">
    <property type="protein sequence ID" value="ALN81482.1"/>
    <property type="molecule type" value="Genomic_DNA"/>
</dbReference>
<dbReference type="InterPro" id="IPR001736">
    <property type="entry name" value="PLipase_D/transphosphatidylase"/>
</dbReference>
<evidence type="ECO:0000256" key="1">
    <source>
        <dbReference type="SAM" id="Phobius"/>
    </source>
</evidence>
<dbReference type="Gene3D" id="3.30.870.10">
    <property type="entry name" value="Endonuclease Chain A"/>
    <property type="match status" value="2"/>
</dbReference>
<dbReference type="SUPFAM" id="SSF56024">
    <property type="entry name" value="Phospholipase D/nuclease"/>
    <property type="match status" value="2"/>
</dbReference>
<feature type="transmembrane region" description="Helical" evidence="1">
    <location>
        <begin position="12"/>
        <end position="32"/>
    </location>
</feature>
<dbReference type="SMART" id="SM00155">
    <property type="entry name" value="PLDc"/>
    <property type="match status" value="2"/>
</dbReference>
<dbReference type="PATRIC" id="fig|84531.8.peg.3371"/>
<dbReference type="RefSeq" id="WP_057918517.1">
    <property type="nucleotide sequence ID" value="NZ_CP011129.1"/>
</dbReference>